<dbReference type="InterPro" id="IPR009081">
    <property type="entry name" value="PP-bd_ACP"/>
</dbReference>
<evidence type="ECO:0000313" key="2">
    <source>
        <dbReference type="EMBL" id="GFH72822.1"/>
    </source>
</evidence>
<protein>
    <recommendedName>
        <fullName evidence="1">Carrier domain-containing protein</fullName>
    </recommendedName>
</protein>
<dbReference type="EMBL" id="BLLN01000003">
    <property type="protein sequence ID" value="GFH72822.1"/>
    <property type="molecule type" value="Genomic_DNA"/>
</dbReference>
<accession>A0ABQ1CR29</accession>
<evidence type="ECO:0000259" key="1">
    <source>
        <dbReference type="PROSITE" id="PS50075"/>
    </source>
</evidence>
<dbReference type="Gene3D" id="1.10.1200.10">
    <property type="entry name" value="ACP-like"/>
    <property type="match status" value="1"/>
</dbReference>
<keyword evidence="3" id="KW-1185">Reference proteome</keyword>
<dbReference type="PROSITE" id="PS50075">
    <property type="entry name" value="CARRIER"/>
    <property type="match status" value="1"/>
</dbReference>
<proteinExistence type="predicted"/>
<sequence>MPSALTLQQFRADLAELLHQEPEEVNLEDNPVSAGLDSLRLVTLVERWEQYGIAVSFIDLAELPSFRHWWQLLAERHAEGREAGRRGDA</sequence>
<reference evidence="2 3" key="1">
    <citation type="submission" date="2020-02" db="EMBL/GenBank/DDBJ databases">
        <title>Whole genome shotgun sequence of Streptomyces diastaticus subsp. diastaticus NBRC 13412.</title>
        <authorList>
            <person name="Ichikawa N."/>
            <person name="Komaki H."/>
            <person name="Tamura T."/>
        </authorList>
    </citation>
    <scope>NUCLEOTIDE SEQUENCE [LARGE SCALE GENOMIC DNA]</scope>
    <source>
        <strain evidence="2 3">NBRC 13412</strain>
    </source>
</reference>
<organism evidence="2 3">
    <name type="scientific">Streptomyces diastaticus subsp. diastaticus</name>
    <dbReference type="NCBI Taxonomy" id="68040"/>
    <lineage>
        <taxon>Bacteria</taxon>
        <taxon>Bacillati</taxon>
        <taxon>Actinomycetota</taxon>
        <taxon>Actinomycetes</taxon>
        <taxon>Kitasatosporales</taxon>
        <taxon>Streptomycetaceae</taxon>
        <taxon>Streptomyces</taxon>
        <taxon>Streptomyces diastaticus group</taxon>
    </lineage>
</organism>
<gene>
    <name evidence="2" type="ORF">Sdia_35900</name>
</gene>
<comment type="caution">
    <text evidence="2">The sequence shown here is derived from an EMBL/GenBank/DDBJ whole genome shotgun (WGS) entry which is preliminary data.</text>
</comment>
<name>A0ABQ1CR29_STRDI</name>
<dbReference type="SUPFAM" id="SSF47336">
    <property type="entry name" value="ACP-like"/>
    <property type="match status" value="1"/>
</dbReference>
<dbReference type="InterPro" id="IPR036736">
    <property type="entry name" value="ACP-like_sf"/>
</dbReference>
<feature type="domain" description="Carrier" evidence="1">
    <location>
        <begin position="1"/>
        <end position="77"/>
    </location>
</feature>
<dbReference type="Proteomes" id="UP000472710">
    <property type="component" value="Unassembled WGS sequence"/>
</dbReference>
<dbReference type="Pfam" id="PF00550">
    <property type="entry name" value="PP-binding"/>
    <property type="match status" value="1"/>
</dbReference>
<dbReference type="RefSeq" id="WP_128462368.1">
    <property type="nucleotide sequence ID" value="NZ_BLLN01000003.1"/>
</dbReference>
<evidence type="ECO:0000313" key="3">
    <source>
        <dbReference type="Proteomes" id="UP000472710"/>
    </source>
</evidence>
<dbReference type="GeneID" id="95073251"/>